<dbReference type="EMBL" id="GEGO01006949">
    <property type="protein sequence ID" value="JAR88455.1"/>
    <property type="molecule type" value="Transcribed_RNA"/>
</dbReference>
<feature type="non-terminal residue" evidence="2">
    <location>
        <position position="1"/>
    </location>
</feature>
<proteinExistence type="predicted"/>
<evidence type="ECO:0000313" key="2">
    <source>
        <dbReference type="EMBL" id="JAR88455.1"/>
    </source>
</evidence>
<sequence>LAGVCLVASPCIEGTGSHHPSALSTPGSWSPRASGCSPPQQPHSPPAAPPHPNSKACIFVVTSCCSTVATAAA</sequence>
<organism evidence="2">
    <name type="scientific">Ixodes ricinus</name>
    <name type="common">Common tick</name>
    <name type="synonym">Acarus ricinus</name>
    <dbReference type="NCBI Taxonomy" id="34613"/>
    <lineage>
        <taxon>Eukaryota</taxon>
        <taxon>Metazoa</taxon>
        <taxon>Ecdysozoa</taxon>
        <taxon>Arthropoda</taxon>
        <taxon>Chelicerata</taxon>
        <taxon>Arachnida</taxon>
        <taxon>Acari</taxon>
        <taxon>Parasitiformes</taxon>
        <taxon>Ixodida</taxon>
        <taxon>Ixodoidea</taxon>
        <taxon>Ixodidae</taxon>
        <taxon>Ixodinae</taxon>
        <taxon>Ixodes</taxon>
    </lineage>
</organism>
<feature type="region of interest" description="Disordered" evidence="1">
    <location>
        <begin position="12"/>
        <end position="52"/>
    </location>
</feature>
<accession>A0A147BDM7</accession>
<name>A0A147BDM7_IXORI</name>
<evidence type="ECO:0000256" key="1">
    <source>
        <dbReference type="SAM" id="MobiDB-lite"/>
    </source>
</evidence>
<feature type="compositionally biased region" description="Pro residues" evidence="1">
    <location>
        <begin position="39"/>
        <end position="52"/>
    </location>
</feature>
<protein>
    <submittedName>
        <fullName evidence="2">Uncharacterized protein</fullName>
    </submittedName>
</protein>
<reference evidence="2" key="1">
    <citation type="journal article" date="2018" name="PLoS Negl. Trop. Dis.">
        <title>Sialome diversity of ticks revealed by RNAseq of single tick salivary glands.</title>
        <authorList>
            <person name="Perner J."/>
            <person name="Kropackova S."/>
            <person name="Kopacek P."/>
            <person name="Ribeiro J.M."/>
        </authorList>
    </citation>
    <scope>NUCLEOTIDE SEQUENCE</scope>
    <source>
        <strain evidence="2">Siblings of single egg batch collected in Ceske Budejovice</strain>
        <tissue evidence="2">Salivary glands</tissue>
    </source>
</reference>
<dbReference type="AlphaFoldDB" id="A0A147BDM7"/>